<gene>
    <name evidence="1" type="ORF">LZ11_00405</name>
</gene>
<dbReference type="Proteomes" id="UP000322294">
    <property type="component" value="Unassembled WGS sequence"/>
</dbReference>
<protein>
    <submittedName>
        <fullName evidence="1">Uncharacterized protein</fullName>
    </submittedName>
</protein>
<comment type="caution">
    <text evidence="1">The sequence shown here is derived from an EMBL/GenBank/DDBJ whole genome shotgun (WGS) entry which is preliminary data.</text>
</comment>
<reference evidence="1 2" key="1">
    <citation type="submission" date="2019-07" db="EMBL/GenBank/DDBJ databases">
        <title>Genomic Encyclopedia of Type Strains, Phase I: the one thousand microbial genomes (KMG-I) project.</title>
        <authorList>
            <person name="Kyrpides N."/>
        </authorList>
    </citation>
    <scope>NUCLEOTIDE SEQUENCE [LARGE SCALE GENOMIC DNA]</scope>
    <source>
        <strain evidence="1 2">DSM 16647</strain>
    </source>
</reference>
<evidence type="ECO:0000313" key="2">
    <source>
        <dbReference type="Proteomes" id="UP000322294"/>
    </source>
</evidence>
<sequence>MAQAFFKIPFLYNYMDETYRFQLEIKIRVQLIYLLSFIDDYSRYTIIFPRKIPGR</sequence>
<dbReference type="AlphaFoldDB" id="A0A5S5AYZ1"/>
<keyword evidence="2" id="KW-1185">Reference proteome</keyword>
<evidence type="ECO:0000313" key="1">
    <source>
        <dbReference type="EMBL" id="TYP58559.1"/>
    </source>
</evidence>
<accession>A0A5S5AYZ1</accession>
<name>A0A5S5AYZ1_9FIRM</name>
<dbReference type="EMBL" id="VNHO01000003">
    <property type="protein sequence ID" value="TYP58559.1"/>
    <property type="molecule type" value="Genomic_DNA"/>
</dbReference>
<organism evidence="1 2">
    <name type="scientific">Thermosediminibacter litoriperuensis</name>
    <dbReference type="NCBI Taxonomy" id="291989"/>
    <lineage>
        <taxon>Bacteria</taxon>
        <taxon>Bacillati</taxon>
        <taxon>Bacillota</taxon>
        <taxon>Clostridia</taxon>
        <taxon>Thermosediminibacterales</taxon>
        <taxon>Thermosediminibacteraceae</taxon>
        <taxon>Thermosediminibacter</taxon>
    </lineage>
</organism>
<proteinExistence type="predicted"/>